<dbReference type="Pfam" id="PF00501">
    <property type="entry name" value="AMP-binding"/>
    <property type="match status" value="1"/>
</dbReference>
<reference evidence="3 4" key="1">
    <citation type="journal article" date="2016" name="Sci. Rep.">
        <title>Draft genome sequencing and secretome analysis of fungal phytopathogen Ascochyta rabiei provides insight into the necrotrophic effector repertoire.</title>
        <authorList>
            <person name="Verma S."/>
            <person name="Gazara R.K."/>
            <person name="Nizam S."/>
            <person name="Parween S."/>
            <person name="Chattopadhyay D."/>
            <person name="Verma P.K."/>
        </authorList>
    </citation>
    <scope>NUCLEOTIDE SEQUENCE [LARGE SCALE GENOMIC DNA]</scope>
    <source>
        <strain evidence="3 4">ArDII</strain>
    </source>
</reference>
<dbReference type="SUPFAM" id="SSF56801">
    <property type="entry name" value="Acetyl-CoA synthetase-like"/>
    <property type="match status" value="1"/>
</dbReference>
<dbReference type="Proteomes" id="UP000076837">
    <property type="component" value="Unassembled WGS sequence"/>
</dbReference>
<keyword evidence="2" id="KW-0597">Phosphoprotein</keyword>
<evidence type="ECO:0000313" key="3">
    <source>
        <dbReference type="EMBL" id="KZM22376.1"/>
    </source>
</evidence>
<dbReference type="PANTHER" id="PTHR43439:SF2">
    <property type="entry name" value="ENZYME, PUTATIVE (JCVI)-RELATED"/>
    <property type="match status" value="1"/>
</dbReference>
<organism evidence="3 4">
    <name type="scientific">Didymella rabiei</name>
    <name type="common">Chickpea ascochyta blight fungus</name>
    <name type="synonym">Mycosphaerella rabiei</name>
    <dbReference type="NCBI Taxonomy" id="5454"/>
    <lineage>
        <taxon>Eukaryota</taxon>
        <taxon>Fungi</taxon>
        <taxon>Dikarya</taxon>
        <taxon>Ascomycota</taxon>
        <taxon>Pezizomycotina</taxon>
        <taxon>Dothideomycetes</taxon>
        <taxon>Pleosporomycetidae</taxon>
        <taxon>Pleosporales</taxon>
        <taxon>Pleosporineae</taxon>
        <taxon>Didymellaceae</taxon>
        <taxon>Ascochyta</taxon>
    </lineage>
</organism>
<evidence type="ECO:0000256" key="1">
    <source>
        <dbReference type="ARBA" id="ARBA00022450"/>
    </source>
</evidence>
<dbReference type="OrthoDB" id="429813at2759"/>
<evidence type="ECO:0000256" key="2">
    <source>
        <dbReference type="ARBA" id="ARBA00022553"/>
    </source>
</evidence>
<dbReference type="Pfam" id="PF23562">
    <property type="entry name" value="AMP-binding_C_3"/>
    <property type="match status" value="1"/>
</dbReference>
<proteinExistence type="predicted"/>
<dbReference type="InterPro" id="IPR000873">
    <property type="entry name" value="AMP-dep_synth/lig_dom"/>
</dbReference>
<dbReference type="STRING" id="5454.A0A163CD26"/>
<comment type="caution">
    <text evidence="3">The sequence shown here is derived from an EMBL/GenBank/DDBJ whole genome shotgun (WGS) entry which is preliminary data.</text>
</comment>
<accession>A0A163CD26</accession>
<dbReference type="InterPro" id="IPR051414">
    <property type="entry name" value="Adenylate-forming_Reductase"/>
</dbReference>
<dbReference type="InterPro" id="IPR042099">
    <property type="entry name" value="ANL_N_sf"/>
</dbReference>
<keyword evidence="1" id="KW-0596">Phosphopantetheine</keyword>
<gene>
    <name evidence="3" type="ORF">ST47_g6481</name>
</gene>
<name>A0A163CD26_DIDRA</name>
<dbReference type="PANTHER" id="PTHR43439">
    <property type="entry name" value="PHENYLACETATE-COENZYME A LIGASE"/>
    <property type="match status" value="1"/>
</dbReference>
<dbReference type="Gene3D" id="3.40.50.12780">
    <property type="entry name" value="N-terminal domain of ligase-like"/>
    <property type="match status" value="1"/>
</dbReference>
<dbReference type="EMBL" id="JYNV01000216">
    <property type="protein sequence ID" value="KZM22376.1"/>
    <property type="molecule type" value="Genomic_DNA"/>
</dbReference>
<evidence type="ECO:0000313" key="4">
    <source>
        <dbReference type="Proteomes" id="UP000076837"/>
    </source>
</evidence>
<sequence>MAFWETVLNSTDSTDAKLYGKRLIPTIVDDNVRQQPDRICLSFPRCYTYLRDGFQDVDWRCFANAINRMAHFIHKEIGRSSAFETLMYMGFPDIRTYIVLVAAIKTGHKILFSSHRNSLAGHSNLIRQTDCTVLLYTAGFPIPGILERCRLEAVQVPELAALLDGSLCQHYPYKKTFEEAKHDPCFVIHTSGSTGLPAPVVCTHWSISTTDQHHLVAPLDGRPSIWGTVLDARRRNYMAWPMSASSGVAAGITDFCFSNTTTVLGPPEEATASTIEDMIQYADIDSASCVPATLEELARSPDVLMRLQGLKHISYVGGSLSQHAGDAISQHVPLVCLMASTETVTMVQHLTDREDWSYVCIHPFLNGIEMRPVADLFELVYVRNPDCVEFQGVFKVFPDLLEYSMHDLYSKHPTKPYHWRHEGRKDDIIVFRNGSKFNPMLHERMIALHPKVHACMLVGTGRDKPAAIIELHPRYYTEDGLAQKALKHKIWLQASKANDVADIHGQLEQRYVIFSNKDKPFQMGLKGTVQRHATTRLYAQEIEELYASIADGGPSTLFQTESGAD</sequence>
<protein>
    <submittedName>
        <fullName evidence="3">Catalytic</fullName>
    </submittedName>
</protein>
<dbReference type="AlphaFoldDB" id="A0A163CD26"/>
<keyword evidence="4" id="KW-1185">Reference proteome</keyword>